<feature type="region of interest" description="Disordered" evidence="16">
    <location>
        <begin position="1"/>
        <end position="20"/>
    </location>
</feature>
<comment type="function">
    <text evidence="1">Component of the EKC/KEOPS complex that is required for the formation of a threonylcarbamoyl group on adenosine at position 37 (t(6)A37) in tRNAs that read codons beginning with adenine. The complex is probably involved in the transfer of the threonylcarbamoyl moiety of threonylcarbamoyl-AMP (TC-AMP) to the N6 group of A37. BUD32 has ATPase activity in the context of the EKC/KEOPS complex and likely plays a supporting role to the catalytic subunit KAE1. The EKC/KEOPS complex also promotes both telomere uncapping and telomere elongation. The complex is required for efficient recruitment of transcriptional coactivators.</text>
</comment>
<dbReference type="OrthoDB" id="5979581at2759"/>
<evidence type="ECO:0000256" key="1">
    <source>
        <dbReference type="ARBA" id="ARBA00003747"/>
    </source>
</evidence>
<keyword evidence="10 15" id="KW-0067">ATP-binding</keyword>
<dbReference type="EC" id="2.7.11.1" evidence="3"/>
<dbReference type="GO" id="GO:0004674">
    <property type="term" value="F:protein serine/threonine kinase activity"/>
    <property type="evidence" value="ECO:0007669"/>
    <property type="project" value="UniProtKB-KW"/>
</dbReference>
<feature type="binding site" evidence="15">
    <location>
        <position position="97"/>
    </location>
    <ligand>
        <name>ATP</name>
        <dbReference type="ChEBI" id="CHEBI:30616"/>
    </ligand>
</feature>
<comment type="caution">
    <text evidence="18">The sequence shown here is derived from an EMBL/GenBank/DDBJ whole genome shotgun (WGS) entry which is preliminary data.</text>
</comment>
<dbReference type="Gene3D" id="1.10.510.10">
    <property type="entry name" value="Transferase(Phosphotransferase) domain 1"/>
    <property type="match status" value="1"/>
</dbReference>
<dbReference type="AlphaFoldDB" id="A0A370TJR6"/>
<evidence type="ECO:0000256" key="8">
    <source>
        <dbReference type="ARBA" id="ARBA00022741"/>
    </source>
</evidence>
<evidence type="ECO:0000256" key="10">
    <source>
        <dbReference type="ARBA" id="ARBA00022840"/>
    </source>
</evidence>
<evidence type="ECO:0000256" key="15">
    <source>
        <dbReference type="PROSITE-ProRule" id="PRU10141"/>
    </source>
</evidence>
<gene>
    <name evidence="18" type="ORF">BP5553_06383</name>
</gene>
<evidence type="ECO:0000313" key="18">
    <source>
        <dbReference type="EMBL" id="RDL35771.1"/>
    </source>
</evidence>
<dbReference type="GO" id="GO:0000245">
    <property type="term" value="P:spliceosomal complex assembly"/>
    <property type="evidence" value="ECO:0007669"/>
    <property type="project" value="TreeGrafter"/>
</dbReference>
<dbReference type="PANTHER" id="PTHR47634">
    <property type="entry name" value="PROTEIN KINASE DOMAIN-CONTAINING PROTEIN-RELATED"/>
    <property type="match status" value="1"/>
</dbReference>
<dbReference type="InterPro" id="IPR008266">
    <property type="entry name" value="Tyr_kinase_AS"/>
</dbReference>
<dbReference type="PROSITE" id="PS00109">
    <property type="entry name" value="PROTEIN_KINASE_TYR"/>
    <property type="match status" value="1"/>
</dbReference>
<evidence type="ECO:0000256" key="12">
    <source>
        <dbReference type="ARBA" id="ARBA00033194"/>
    </source>
</evidence>
<feature type="domain" description="Protein kinase" evidence="17">
    <location>
        <begin position="68"/>
        <end position="442"/>
    </location>
</feature>
<comment type="catalytic activity">
    <reaction evidence="14">
        <text>L-seryl-[protein] + ATP = O-phospho-L-seryl-[protein] + ADP + H(+)</text>
        <dbReference type="Rhea" id="RHEA:17989"/>
        <dbReference type="Rhea" id="RHEA-COMP:9863"/>
        <dbReference type="Rhea" id="RHEA-COMP:11604"/>
        <dbReference type="ChEBI" id="CHEBI:15378"/>
        <dbReference type="ChEBI" id="CHEBI:29999"/>
        <dbReference type="ChEBI" id="CHEBI:30616"/>
        <dbReference type="ChEBI" id="CHEBI:83421"/>
        <dbReference type="ChEBI" id="CHEBI:456216"/>
        <dbReference type="EC" id="2.7.11.1"/>
    </reaction>
</comment>
<evidence type="ECO:0000256" key="4">
    <source>
        <dbReference type="ARBA" id="ARBA00013948"/>
    </source>
</evidence>
<dbReference type="GO" id="GO:0005524">
    <property type="term" value="F:ATP binding"/>
    <property type="evidence" value="ECO:0007669"/>
    <property type="project" value="UniProtKB-UniRule"/>
</dbReference>
<evidence type="ECO:0000313" key="19">
    <source>
        <dbReference type="Proteomes" id="UP000254866"/>
    </source>
</evidence>
<evidence type="ECO:0000256" key="3">
    <source>
        <dbReference type="ARBA" id="ARBA00012513"/>
    </source>
</evidence>
<dbReference type="STRING" id="2656787.A0A370TJR6"/>
<name>A0A370TJR6_9HELO</name>
<dbReference type="Gene3D" id="3.30.200.20">
    <property type="entry name" value="Phosphorylase Kinase, domain 1"/>
    <property type="match status" value="1"/>
</dbReference>
<dbReference type="Pfam" id="PF00069">
    <property type="entry name" value="Pkinase"/>
    <property type="match status" value="2"/>
</dbReference>
<evidence type="ECO:0000256" key="14">
    <source>
        <dbReference type="ARBA" id="ARBA00048679"/>
    </source>
</evidence>
<keyword evidence="9" id="KW-0418">Kinase</keyword>
<evidence type="ECO:0000256" key="13">
    <source>
        <dbReference type="ARBA" id="ARBA00047899"/>
    </source>
</evidence>
<dbReference type="RefSeq" id="XP_031868427.1">
    <property type="nucleotide sequence ID" value="XM_032015006.1"/>
</dbReference>
<feature type="region of interest" description="Disordered" evidence="16">
    <location>
        <begin position="446"/>
        <end position="467"/>
    </location>
</feature>
<accession>A0A370TJR6</accession>
<dbReference type="InterPro" id="IPR051334">
    <property type="entry name" value="SRPK"/>
</dbReference>
<evidence type="ECO:0000256" key="2">
    <source>
        <dbReference type="ARBA" id="ARBA00011534"/>
    </source>
</evidence>
<proteinExistence type="predicted"/>
<evidence type="ECO:0000259" key="17">
    <source>
        <dbReference type="PROSITE" id="PS50011"/>
    </source>
</evidence>
<evidence type="ECO:0000256" key="7">
    <source>
        <dbReference type="ARBA" id="ARBA00022679"/>
    </source>
</evidence>
<feature type="compositionally biased region" description="Pro residues" evidence="16">
    <location>
        <begin position="458"/>
        <end position="467"/>
    </location>
</feature>
<dbReference type="InterPro" id="IPR000719">
    <property type="entry name" value="Prot_kinase_dom"/>
</dbReference>
<dbReference type="GeneID" id="43599232"/>
<keyword evidence="7" id="KW-0808">Transferase</keyword>
<evidence type="ECO:0000256" key="11">
    <source>
        <dbReference type="ARBA" id="ARBA00030980"/>
    </source>
</evidence>
<keyword evidence="6" id="KW-0723">Serine/threonine-protein kinase</keyword>
<dbReference type="EMBL" id="NPIC01000005">
    <property type="protein sequence ID" value="RDL35771.1"/>
    <property type="molecule type" value="Genomic_DNA"/>
</dbReference>
<keyword evidence="19" id="KW-1185">Reference proteome</keyword>
<dbReference type="Proteomes" id="UP000254866">
    <property type="component" value="Unassembled WGS sequence"/>
</dbReference>
<dbReference type="PROSITE" id="PS00107">
    <property type="entry name" value="PROTEIN_KINASE_ATP"/>
    <property type="match status" value="1"/>
</dbReference>
<comment type="subunit">
    <text evidence="2">Component of the EKC/KEOPS complex composed of at least BUD32, CGI121, GON7, KAE1 and PCC1; the whole complex dimerizes.</text>
</comment>
<protein>
    <recommendedName>
        <fullName evidence="5">EKC/KEOPS complex subunit BUD32</fullName>
        <ecNumber evidence="3">2.7.11.1</ecNumber>
    </recommendedName>
    <alternativeName>
        <fullName evidence="11 12">Atypical Serine/threonine protein kinase BUD32</fullName>
    </alternativeName>
    <alternativeName>
        <fullName evidence="4">EKC/KEOPS complex subunit bud32</fullName>
    </alternativeName>
</protein>
<dbReference type="PANTHER" id="PTHR47634:SF9">
    <property type="entry name" value="PROTEIN KINASE DOMAIN-CONTAINING PROTEIN-RELATED"/>
    <property type="match status" value="1"/>
</dbReference>
<dbReference type="InterPro" id="IPR017441">
    <property type="entry name" value="Protein_kinase_ATP_BS"/>
</dbReference>
<evidence type="ECO:0000256" key="6">
    <source>
        <dbReference type="ARBA" id="ARBA00022527"/>
    </source>
</evidence>
<evidence type="ECO:0000256" key="9">
    <source>
        <dbReference type="ARBA" id="ARBA00022777"/>
    </source>
</evidence>
<evidence type="ECO:0000256" key="5">
    <source>
        <dbReference type="ARBA" id="ARBA00019973"/>
    </source>
</evidence>
<keyword evidence="8 15" id="KW-0547">Nucleotide-binding</keyword>
<evidence type="ECO:0000256" key="16">
    <source>
        <dbReference type="SAM" id="MobiDB-lite"/>
    </source>
</evidence>
<dbReference type="InterPro" id="IPR011009">
    <property type="entry name" value="Kinase-like_dom_sf"/>
</dbReference>
<reference evidence="18 19" key="1">
    <citation type="journal article" date="2018" name="IMA Fungus">
        <title>IMA Genome-F 9: Draft genome sequence of Annulohypoxylon stygium, Aspergillus mulundensis, Berkeleyomyces basicola (syn. Thielaviopsis basicola), Ceratocystis smalleyi, two Cercospora beticola strains, Coleophoma cylindrospora, Fusarium fracticaudum, Phialophora cf. hyalina, and Morchella septimelata.</title>
        <authorList>
            <person name="Wingfield B.D."/>
            <person name="Bills G.F."/>
            <person name="Dong Y."/>
            <person name="Huang W."/>
            <person name="Nel W.J."/>
            <person name="Swalarsk-Parry B.S."/>
            <person name="Vaghefi N."/>
            <person name="Wilken P.M."/>
            <person name="An Z."/>
            <person name="de Beer Z.W."/>
            <person name="De Vos L."/>
            <person name="Chen L."/>
            <person name="Duong T.A."/>
            <person name="Gao Y."/>
            <person name="Hammerbacher A."/>
            <person name="Kikkert J.R."/>
            <person name="Li Y."/>
            <person name="Li H."/>
            <person name="Li K."/>
            <person name="Li Q."/>
            <person name="Liu X."/>
            <person name="Ma X."/>
            <person name="Naidoo K."/>
            <person name="Pethybridge S.J."/>
            <person name="Sun J."/>
            <person name="Steenkamp E.T."/>
            <person name="van der Nest M.A."/>
            <person name="van Wyk S."/>
            <person name="Wingfield M.J."/>
            <person name="Xiong C."/>
            <person name="Yue Q."/>
            <person name="Zhang X."/>
        </authorList>
    </citation>
    <scope>NUCLEOTIDE SEQUENCE [LARGE SCALE GENOMIC DNA]</scope>
    <source>
        <strain evidence="18 19">BP 5553</strain>
    </source>
</reference>
<comment type="catalytic activity">
    <reaction evidence="13">
        <text>L-threonyl-[protein] + ATP = O-phospho-L-threonyl-[protein] + ADP + H(+)</text>
        <dbReference type="Rhea" id="RHEA:46608"/>
        <dbReference type="Rhea" id="RHEA-COMP:11060"/>
        <dbReference type="Rhea" id="RHEA-COMP:11605"/>
        <dbReference type="ChEBI" id="CHEBI:15378"/>
        <dbReference type="ChEBI" id="CHEBI:30013"/>
        <dbReference type="ChEBI" id="CHEBI:30616"/>
        <dbReference type="ChEBI" id="CHEBI:61977"/>
        <dbReference type="ChEBI" id="CHEBI:456216"/>
        <dbReference type="EC" id="2.7.11.1"/>
    </reaction>
</comment>
<dbReference type="GO" id="GO:0050684">
    <property type="term" value="P:regulation of mRNA processing"/>
    <property type="evidence" value="ECO:0007669"/>
    <property type="project" value="TreeGrafter"/>
</dbReference>
<sequence length="467" mass="52144">MDLPEGRALGSPSPTPDSPMPFVSFGGSFVERVFKPTIYDDVEDPEQYTAGGLHPVHLGDLLGNNNQYKVIHKLGSGGFATVWLCRDLEKDVYTALKIMIADVSKDDCAELKLLRKTWDMEEVGGKHIAIPLDYFWIDGPNGHHLCLVLPVLGPRVSEIWDTFKDPSTLSRKIAPQVVHGLQFLHNHGICHGDLRPSNILLRVSDISSLSEEEIIEEFGVPQKDPVLTALGESYELPSAPKYLVRPIDTASINPQYLTDQICIIDFGESYDSSAPPQELGIPLSYCAPEIIFHNPAGPASDIWALACTLYEIRSCKQVLYAGFGEEDDVLLQMVQLFGKLPEPWWSSWEKRHLWFNEEGIPDKLLDNGMPAANRHTLEEFLAEGHHYTYFADGLFSGGDGEKKSFTLPTDEIKDFVDLLGQMFKYRPNERITAEVAATHPWLQVSRTSSTLRGEQERIPPPTTTSIG</sequence>
<dbReference type="PROSITE" id="PS50011">
    <property type="entry name" value="PROTEIN_KINASE_DOM"/>
    <property type="match status" value="1"/>
</dbReference>
<dbReference type="SUPFAM" id="SSF56112">
    <property type="entry name" value="Protein kinase-like (PK-like)"/>
    <property type="match status" value="1"/>
</dbReference>
<organism evidence="18 19">
    <name type="scientific">Venustampulla echinocandica</name>
    <dbReference type="NCBI Taxonomy" id="2656787"/>
    <lineage>
        <taxon>Eukaryota</taxon>
        <taxon>Fungi</taxon>
        <taxon>Dikarya</taxon>
        <taxon>Ascomycota</taxon>
        <taxon>Pezizomycotina</taxon>
        <taxon>Leotiomycetes</taxon>
        <taxon>Helotiales</taxon>
        <taxon>Pleuroascaceae</taxon>
        <taxon>Venustampulla</taxon>
    </lineage>
</organism>